<evidence type="ECO:0000256" key="1">
    <source>
        <dbReference type="SAM" id="Phobius"/>
    </source>
</evidence>
<feature type="transmembrane region" description="Helical" evidence="1">
    <location>
        <begin position="20"/>
        <end position="43"/>
    </location>
</feature>
<organism evidence="2 3">
    <name type="scientific">Acinetobacter brisouii CIP 110357</name>
    <dbReference type="NCBI Taxonomy" id="1341683"/>
    <lineage>
        <taxon>Bacteria</taxon>
        <taxon>Pseudomonadati</taxon>
        <taxon>Pseudomonadota</taxon>
        <taxon>Gammaproteobacteria</taxon>
        <taxon>Moraxellales</taxon>
        <taxon>Moraxellaceae</taxon>
        <taxon>Acinetobacter</taxon>
    </lineage>
</organism>
<feature type="transmembrane region" description="Helical" evidence="1">
    <location>
        <begin position="157"/>
        <end position="178"/>
    </location>
</feature>
<proteinExistence type="predicted"/>
<keyword evidence="1" id="KW-0812">Transmembrane</keyword>
<sequence length="455" mass="51650">MQKNSSQTRFSNQLLHVLHVQLGVLVAPFIFIAALTGLLYALTPQLEHVVYQKQLFAVHDLSQSEQVLSLQVAAAQAVLPAQAVITAVRPAPQPNLTTRVLYLDPKDPEHSHAVFINPYTLAVQGQLPVYGTSGVLPIRTFLDNLHRNLLLGTFGRAYSELAASWLGIFALTGLWQWYRKRQQMKVTTQHPRQKNLRWHAWVGLSVFPMLLFFSATGLTWSNWSGANIAKLRHLANSDTPTLNTQLSPMSMPMDAHAEHHMPMQMSVHHQPLVLKNFDVIEKLAQQNGLTSEYLQIKPSYSSDKAWTIEEMRHRWPVQVDAIAVDMQQQKVVDQIEFSKFPLSAKLTRWGVDAHIGVLFCGMNQLVLVLSAALILILVAFAYRAWWSYAHVRSTLQHLNRQVFRLWQSANAVQRGISLFVLAVLYFLMPVWVLSILVLQIMLWMLNLRKPQGAVE</sequence>
<protein>
    <recommendedName>
        <fullName evidence="4">PepSY domain-containing protein</fullName>
    </recommendedName>
</protein>
<feature type="transmembrane region" description="Helical" evidence="1">
    <location>
        <begin position="198"/>
        <end position="220"/>
    </location>
</feature>
<keyword evidence="1" id="KW-1133">Transmembrane helix</keyword>
<dbReference type="RefSeq" id="WP_004900636.1">
    <property type="nucleotide sequence ID" value="NZ_BBTI01000002.1"/>
</dbReference>
<dbReference type="PANTHER" id="PTHR34219:SF1">
    <property type="entry name" value="PEPSY DOMAIN-CONTAINING PROTEIN"/>
    <property type="match status" value="1"/>
</dbReference>
<evidence type="ECO:0008006" key="4">
    <source>
        <dbReference type="Google" id="ProtNLM"/>
    </source>
</evidence>
<dbReference type="STRING" id="396323.VH98_02975"/>
<dbReference type="HOGENOM" id="CLU_031962_3_1_6"/>
<dbReference type="PANTHER" id="PTHR34219">
    <property type="entry name" value="IRON-REGULATED INNER MEMBRANE PROTEIN-RELATED"/>
    <property type="match status" value="1"/>
</dbReference>
<evidence type="ECO:0000313" key="3">
    <source>
        <dbReference type="Proteomes" id="UP000018418"/>
    </source>
</evidence>
<dbReference type="PATRIC" id="fig|1341683.3.peg.1579"/>
<dbReference type="Pfam" id="PF03929">
    <property type="entry name" value="PepSY_TM"/>
    <property type="match status" value="1"/>
</dbReference>
<dbReference type="InterPro" id="IPR005625">
    <property type="entry name" value="PepSY-ass_TM"/>
</dbReference>
<dbReference type="EMBL" id="AYEU01000006">
    <property type="protein sequence ID" value="ESK51091.1"/>
    <property type="molecule type" value="Genomic_DNA"/>
</dbReference>
<dbReference type="AlphaFoldDB" id="V2UR55"/>
<gene>
    <name evidence="2" type="ORF">P255_01597</name>
</gene>
<reference evidence="2 3" key="1">
    <citation type="submission" date="2013-10" db="EMBL/GenBank/DDBJ databases">
        <title>The Genome Sequence of Acinetobacter brisouii CIP 110357.</title>
        <authorList>
            <consortium name="The Broad Institute Genomics Platform"/>
            <consortium name="The Broad Institute Genome Sequencing Center for Infectious Disease"/>
            <person name="Cerqueira G."/>
            <person name="Feldgarden M."/>
            <person name="Courvalin P."/>
            <person name="Grillot-Courvalin C."/>
            <person name="Clermont D."/>
            <person name="Rocha E."/>
            <person name="Yoon E.-J."/>
            <person name="Nemec A."/>
            <person name="Young S.K."/>
            <person name="Zeng Q."/>
            <person name="Gargeya S."/>
            <person name="Fitzgerald M."/>
            <person name="Abouelleil A."/>
            <person name="Alvarado L."/>
            <person name="Berlin A.M."/>
            <person name="Chapman S.B."/>
            <person name="Gainer-Dewar J."/>
            <person name="Goldberg J."/>
            <person name="Gnerre S."/>
            <person name="Griggs A."/>
            <person name="Gujja S."/>
            <person name="Hansen M."/>
            <person name="Howarth C."/>
            <person name="Imamovic A."/>
            <person name="Ireland A."/>
            <person name="Larimer J."/>
            <person name="McCowan C."/>
            <person name="Murphy C."/>
            <person name="Pearson M."/>
            <person name="Poon T.W."/>
            <person name="Priest M."/>
            <person name="Roberts A."/>
            <person name="Saif S."/>
            <person name="Shea T."/>
            <person name="Sykes S."/>
            <person name="Wortman J."/>
            <person name="Nusbaum C."/>
            <person name="Birren B."/>
        </authorList>
    </citation>
    <scope>NUCLEOTIDE SEQUENCE [LARGE SCALE GENOMIC DNA]</scope>
    <source>
        <strain evidence="2 3">CIP 110357</strain>
    </source>
</reference>
<name>V2UR55_9GAMM</name>
<keyword evidence="3" id="KW-1185">Reference proteome</keyword>
<feature type="transmembrane region" description="Helical" evidence="1">
    <location>
        <begin position="365"/>
        <end position="385"/>
    </location>
</feature>
<keyword evidence="1" id="KW-0472">Membrane</keyword>
<accession>V2UR55</accession>
<dbReference type="Proteomes" id="UP000018418">
    <property type="component" value="Unassembled WGS sequence"/>
</dbReference>
<comment type="caution">
    <text evidence="2">The sequence shown here is derived from an EMBL/GenBank/DDBJ whole genome shotgun (WGS) entry which is preliminary data.</text>
</comment>
<evidence type="ECO:0000313" key="2">
    <source>
        <dbReference type="EMBL" id="ESK51091.1"/>
    </source>
</evidence>
<feature type="transmembrane region" description="Helical" evidence="1">
    <location>
        <begin position="416"/>
        <end position="445"/>
    </location>
</feature>